<dbReference type="Pfam" id="PF00355">
    <property type="entry name" value="Rieske"/>
    <property type="match status" value="1"/>
</dbReference>
<evidence type="ECO:0000259" key="7">
    <source>
        <dbReference type="PROSITE" id="PS51296"/>
    </source>
</evidence>
<dbReference type="GO" id="GO:0046872">
    <property type="term" value="F:metal ion binding"/>
    <property type="evidence" value="ECO:0007669"/>
    <property type="project" value="UniProtKB-KW"/>
</dbReference>
<sequence length="109" mass="12595">MEWIKIFQTDILDGDDFIKRIEASGRTFCAVKTQGEIFVIQNKCPHAGADLSLGWCKNGNIVCPYHRHEFDLNTGRGLLGQGNYVHTYPTEVREDGIYLGLKESWWKFW</sequence>
<dbReference type="AlphaFoldDB" id="A0A1T5AM41"/>
<dbReference type="SUPFAM" id="SSF50022">
    <property type="entry name" value="ISP domain"/>
    <property type="match status" value="1"/>
</dbReference>
<keyword evidence="4" id="KW-0411">Iron-sulfur</keyword>
<organism evidence="8 9">
    <name type="scientific">Daejeonella lutea</name>
    <dbReference type="NCBI Taxonomy" id="572036"/>
    <lineage>
        <taxon>Bacteria</taxon>
        <taxon>Pseudomonadati</taxon>
        <taxon>Bacteroidota</taxon>
        <taxon>Sphingobacteriia</taxon>
        <taxon>Sphingobacteriales</taxon>
        <taxon>Sphingobacteriaceae</taxon>
        <taxon>Daejeonella</taxon>
    </lineage>
</organism>
<dbReference type="PROSITE" id="PS51296">
    <property type="entry name" value="RIESKE"/>
    <property type="match status" value="1"/>
</dbReference>
<protein>
    <submittedName>
        <fullName evidence="8">Rieske [2Fe-2S] domain-containing protein</fullName>
    </submittedName>
</protein>
<reference evidence="9" key="1">
    <citation type="submission" date="2017-02" db="EMBL/GenBank/DDBJ databases">
        <authorList>
            <person name="Varghese N."/>
            <person name="Submissions S."/>
        </authorList>
    </citation>
    <scope>NUCLEOTIDE SEQUENCE [LARGE SCALE GENOMIC DNA]</scope>
    <source>
        <strain evidence="9">DSM 22385</strain>
    </source>
</reference>
<evidence type="ECO:0000313" key="8">
    <source>
        <dbReference type="EMBL" id="SKB35910.1"/>
    </source>
</evidence>
<dbReference type="RefSeq" id="WP_079701395.1">
    <property type="nucleotide sequence ID" value="NZ_FUYR01000001.1"/>
</dbReference>
<evidence type="ECO:0000256" key="2">
    <source>
        <dbReference type="ARBA" id="ARBA00022723"/>
    </source>
</evidence>
<keyword evidence="1" id="KW-0001">2Fe-2S</keyword>
<evidence type="ECO:0000256" key="5">
    <source>
        <dbReference type="ARBA" id="ARBA00034078"/>
    </source>
</evidence>
<feature type="domain" description="Rieske" evidence="7">
    <location>
        <begin position="3"/>
        <end position="99"/>
    </location>
</feature>
<dbReference type="InterPro" id="IPR017941">
    <property type="entry name" value="Rieske_2Fe-2S"/>
</dbReference>
<proteinExistence type="inferred from homology"/>
<comment type="similarity">
    <text evidence="6">Belongs to the bacterial ring-hydroxylating dioxygenase ferredoxin component family.</text>
</comment>
<dbReference type="Proteomes" id="UP000189981">
    <property type="component" value="Unassembled WGS sequence"/>
</dbReference>
<dbReference type="InterPro" id="IPR036922">
    <property type="entry name" value="Rieske_2Fe-2S_sf"/>
</dbReference>
<dbReference type="GO" id="GO:0051537">
    <property type="term" value="F:2 iron, 2 sulfur cluster binding"/>
    <property type="evidence" value="ECO:0007669"/>
    <property type="project" value="UniProtKB-KW"/>
</dbReference>
<gene>
    <name evidence="8" type="ORF">SAMN05661099_0849</name>
</gene>
<evidence type="ECO:0000256" key="1">
    <source>
        <dbReference type="ARBA" id="ARBA00022714"/>
    </source>
</evidence>
<dbReference type="Gene3D" id="2.102.10.10">
    <property type="entry name" value="Rieske [2Fe-2S] iron-sulphur domain"/>
    <property type="match status" value="1"/>
</dbReference>
<keyword evidence="9" id="KW-1185">Reference proteome</keyword>
<dbReference type="EMBL" id="FUYR01000001">
    <property type="protein sequence ID" value="SKB35910.1"/>
    <property type="molecule type" value="Genomic_DNA"/>
</dbReference>
<evidence type="ECO:0000256" key="3">
    <source>
        <dbReference type="ARBA" id="ARBA00023004"/>
    </source>
</evidence>
<dbReference type="OrthoDB" id="593800at2"/>
<dbReference type="PANTHER" id="PTHR21496:SF0">
    <property type="entry name" value="RIESKE DOMAIN-CONTAINING PROTEIN"/>
    <property type="match status" value="1"/>
</dbReference>
<evidence type="ECO:0000256" key="6">
    <source>
        <dbReference type="ARBA" id="ARBA00038001"/>
    </source>
</evidence>
<keyword evidence="3" id="KW-0408">Iron</keyword>
<dbReference type="STRING" id="572036.SAMN05661099_0849"/>
<dbReference type="PANTHER" id="PTHR21496">
    <property type="entry name" value="FERREDOXIN-RELATED"/>
    <property type="match status" value="1"/>
</dbReference>
<evidence type="ECO:0000256" key="4">
    <source>
        <dbReference type="ARBA" id="ARBA00023014"/>
    </source>
</evidence>
<name>A0A1T5AM41_9SPHI</name>
<keyword evidence="2" id="KW-0479">Metal-binding</keyword>
<comment type="cofactor">
    <cofactor evidence="5">
        <name>[2Fe-2S] cluster</name>
        <dbReference type="ChEBI" id="CHEBI:190135"/>
    </cofactor>
</comment>
<evidence type="ECO:0000313" key="9">
    <source>
        <dbReference type="Proteomes" id="UP000189981"/>
    </source>
</evidence>
<accession>A0A1T5AM41</accession>